<dbReference type="EMBL" id="DXFB01000086">
    <property type="protein sequence ID" value="HIX45208.1"/>
    <property type="molecule type" value="Genomic_DNA"/>
</dbReference>
<comment type="similarity">
    <text evidence="1">Belongs to the glycosyltransferase 2 family.</text>
</comment>
<sequence length="335" mass="38422">MKSVAVVILNWNGASLLSEFLPSVCRYTSPHLADVIVADNGSTDTSLQLLAQEFPQVGLIRFPRNHGYAEGYNQAVKELETYKYIVLLNSDVAVSQGWIERLLEYAEEHPEVGALQPKIRSYRHPSQFEYAGASGGFLDCNGFPFCRGRIFDAIEEDNGQYDDVADILWASGAALFIRREVYVAVGGLDADFFAHMEEIDLCWRIRLAGYAVRVVPQSVVYHQGGATLDNASPYKLYLNFRNNLLMMYKNLPLREGRRRLFIRRLYDTVALLRYLLTGKWACVKAVWNAHTDFRSMRGVYTNQPEENILTKIPECRHNIIWDYFIKHIRCFSELK</sequence>
<dbReference type="CDD" id="cd04186">
    <property type="entry name" value="GT_2_like_c"/>
    <property type="match status" value="1"/>
</dbReference>
<dbReference type="Pfam" id="PF00535">
    <property type="entry name" value="Glycos_transf_2"/>
    <property type="match status" value="1"/>
</dbReference>
<reference evidence="5" key="1">
    <citation type="journal article" date="2021" name="PeerJ">
        <title>Extensive microbial diversity within the chicken gut microbiome revealed by metagenomics and culture.</title>
        <authorList>
            <person name="Gilroy R."/>
            <person name="Ravi A."/>
            <person name="Getino M."/>
            <person name="Pursley I."/>
            <person name="Horton D.L."/>
            <person name="Alikhan N.F."/>
            <person name="Baker D."/>
            <person name="Gharbi K."/>
            <person name="Hall N."/>
            <person name="Watson M."/>
            <person name="Adriaenssens E.M."/>
            <person name="Foster-Nyarko E."/>
            <person name="Jarju S."/>
            <person name="Secka A."/>
            <person name="Antonio M."/>
            <person name="Oren A."/>
            <person name="Chaudhuri R.R."/>
            <person name="La Ragione R."/>
            <person name="Hildebrand F."/>
            <person name="Pallen M.J."/>
        </authorList>
    </citation>
    <scope>NUCLEOTIDE SEQUENCE</scope>
    <source>
        <strain evidence="5">ChiHjej12B11-16260</strain>
    </source>
</reference>
<name>A0A9D1VRD6_9BACT</name>
<evidence type="ECO:0000256" key="2">
    <source>
        <dbReference type="ARBA" id="ARBA00022676"/>
    </source>
</evidence>
<keyword evidence="2" id="KW-0328">Glycosyltransferase</keyword>
<organism evidence="5 6">
    <name type="scientific">Candidatus Barnesiella excrementipullorum</name>
    <dbReference type="NCBI Taxonomy" id="2838479"/>
    <lineage>
        <taxon>Bacteria</taxon>
        <taxon>Pseudomonadati</taxon>
        <taxon>Bacteroidota</taxon>
        <taxon>Bacteroidia</taxon>
        <taxon>Bacteroidales</taxon>
        <taxon>Barnesiellaceae</taxon>
        <taxon>Barnesiella</taxon>
    </lineage>
</organism>
<dbReference type="InterPro" id="IPR029044">
    <property type="entry name" value="Nucleotide-diphossugar_trans"/>
</dbReference>
<feature type="domain" description="Glycosyltransferase 2-like" evidence="4">
    <location>
        <begin position="6"/>
        <end position="122"/>
    </location>
</feature>
<keyword evidence="3" id="KW-0808">Transferase</keyword>
<evidence type="ECO:0000256" key="3">
    <source>
        <dbReference type="ARBA" id="ARBA00022679"/>
    </source>
</evidence>
<dbReference type="PANTHER" id="PTHR43179">
    <property type="entry name" value="RHAMNOSYLTRANSFERASE WBBL"/>
    <property type="match status" value="1"/>
</dbReference>
<dbReference type="Proteomes" id="UP000824246">
    <property type="component" value="Unassembled WGS sequence"/>
</dbReference>
<gene>
    <name evidence="5" type="ORF">H9982_03210</name>
</gene>
<dbReference type="InterPro" id="IPR001173">
    <property type="entry name" value="Glyco_trans_2-like"/>
</dbReference>
<protein>
    <submittedName>
        <fullName evidence="5">Glycosyltransferase family 2 protein</fullName>
    </submittedName>
</protein>
<dbReference type="Gene3D" id="3.90.550.10">
    <property type="entry name" value="Spore Coat Polysaccharide Biosynthesis Protein SpsA, Chain A"/>
    <property type="match status" value="1"/>
</dbReference>
<evidence type="ECO:0000313" key="5">
    <source>
        <dbReference type="EMBL" id="HIX45208.1"/>
    </source>
</evidence>
<evidence type="ECO:0000313" key="6">
    <source>
        <dbReference type="Proteomes" id="UP000824246"/>
    </source>
</evidence>
<evidence type="ECO:0000259" key="4">
    <source>
        <dbReference type="Pfam" id="PF00535"/>
    </source>
</evidence>
<dbReference type="SUPFAM" id="SSF53448">
    <property type="entry name" value="Nucleotide-diphospho-sugar transferases"/>
    <property type="match status" value="1"/>
</dbReference>
<reference evidence="5" key="2">
    <citation type="submission" date="2021-04" db="EMBL/GenBank/DDBJ databases">
        <authorList>
            <person name="Gilroy R."/>
        </authorList>
    </citation>
    <scope>NUCLEOTIDE SEQUENCE</scope>
    <source>
        <strain evidence="5">ChiHjej12B11-16260</strain>
    </source>
</reference>
<accession>A0A9D1VRD6</accession>
<comment type="caution">
    <text evidence="5">The sequence shown here is derived from an EMBL/GenBank/DDBJ whole genome shotgun (WGS) entry which is preliminary data.</text>
</comment>
<dbReference type="PANTHER" id="PTHR43179:SF12">
    <property type="entry name" value="GALACTOFURANOSYLTRANSFERASE GLFT2"/>
    <property type="match status" value="1"/>
</dbReference>
<proteinExistence type="inferred from homology"/>
<evidence type="ECO:0000256" key="1">
    <source>
        <dbReference type="ARBA" id="ARBA00006739"/>
    </source>
</evidence>
<dbReference type="AlphaFoldDB" id="A0A9D1VRD6"/>
<dbReference type="GO" id="GO:0016757">
    <property type="term" value="F:glycosyltransferase activity"/>
    <property type="evidence" value="ECO:0007669"/>
    <property type="project" value="UniProtKB-KW"/>
</dbReference>